<feature type="binding site" evidence="7">
    <location>
        <position position="37"/>
    </location>
    <ligand>
        <name>Zn(2+)</name>
        <dbReference type="ChEBI" id="CHEBI:29105"/>
    </ligand>
</feature>
<keyword evidence="7" id="KW-0862">Zinc</keyword>
<keyword evidence="4 7" id="KW-0689">Ribosomal protein</keyword>
<dbReference type="NCBIfam" id="NF000612">
    <property type="entry name" value="PRK00019.1"/>
    <property type="match status" value="1"/>
</dbReference>
<dbReference type="InterPro" id="IPR042105">
    <property type="entry name" value="Ribosomal_bL31_sf"/>
</dbReference>
<dbReference type="InterPro" id="IPR002150">
    <property type="entry name" value="Ribosomal_bL31"/>
</dbReference>
<evidence type="ECO:0000313" key="9">
    <source>
        <dbReference type="EMBL" id="MCA9307937.1"/>
    </source>
</evidence>
<dbReference type="AlphaFoldDB" id="A0A955J216"/>
<evidence type="ECO:0000256" key="5">
    <source>
        <dbReference type="ARBA" id="ARBA00023274"/>
    </source>
</evidence>
<keyword evidence="7" id="KW-0479">Metal-binding</keyword>
<dbReference type="GO" id="GO:0005840">
    <property type="term" value="C:ribosome"/>
    <property type="evidence" value="ECO:0007669"/>
    <property type="project" value="UniProtKB-KW"/>
</dbReference>
<dbReference type="GO" id="GO:1990904">
    <property type="term" value="C:ribonucleoprotein complex"/>
    <property type="evidence" value="ECO:0007669"/>
    <property type="project" value="UniProtKB-KW"/>
</dbReference>
<dbReference type="GO" id="GO:0003735">
    <property type="term" value="F:structural constituent of ribosome"/>
    <property type="evidence" value="ECO:0007669"/>
    <property type="project" value="InterPro"/>
</dbReference>
<dbReference type="PRINTS" id="PR01249">
    <property type="entry name" value="RIBOSOMALL31"/>
</dbReference>
<keyword evidence="3 7" id="KW-0694">RNA-binding</keyword>
<evidence type="ECO:0000256" key="6">
    <source>
        <dbReference type="ARBA" id="ARBA00035687"/>
    </source>
</evidence>
<feature type="binding site" evidence="7">
    <location>
        <position position="19"/>
    </location>
    <ligand>
        <name>Zn(2+)</name>
        <dbReference type="ChEBI" id="CHEBI:29105"/>
    </ligand>
</feature>
<dbReference type="PANTHER" id="PTHR33280:SF1">
    <property type="entry name" value="LARGE RIBOSOMAL SUBUNIT PROTEIN BL31C"/>
    <property type="match status" value="1"/>
</dbReference>
<feature type="binding site" evidence="7">
    <location>
        <position position="17"/>
    </location>
    <ligand>
        <name>Zn(2+)</name>
        <dbReference type="ChEBI" id="CHEBI:29105"/>
    </ligand>
</feature>
<dbReference type="PANTHER" id="PTHR33280">
    <property type="entry name" value="50S RIBOSOMAL PROTEIN L31, CHLOROPLASTIC"/>
    <property type="match status" value="1"/>
</dbReference>
<gene>
    <name evidence="7 9" type="primary">rpmE</name>
    <name evidence="9" type="ORF">KC980_00320</name>
</gene>
<dbReference type="PROSITE" id="PS01143">
    <property type="entry name" value="RIBOSOMAL_L31"/>
    <property type="match status" value="1"/>
</dbReference>
<comment type="caution">
    <text evidence="9">The sequence shown here is derived from an EMBL/GenBank/DDBJ whole genome shotgun (WGS) entry which is preliminary data.</text>
</comment>
<dbReference type="GO" id="GO:0019843">
    <property type="term" value="F:rRNA binding"/>
    <property type="evidence" value="ECO:0007669"/>
    <property type="project" value="UniProtKB-KW"/>
</dbReference>
<name>A0A955J216_UNCKA</name>
<protein>
    <recommendedName>
        <fullName evidence="6 7">Large ribosomal subunit protein bL31</fullName>
    </recommendedName>
</protein>
<feature type="binding site" evidence="7">
    <location>
        <position position="40"/>
    </location>
    <ligand>
        <name>Zn(2+)</name>
        <dbReference type="ChEBI" id="CHEBI:29105"/>
    </ligand>
</feature>
<proteinExistence type="inferred from homology"/>
<dbReference type="EMBL" id="JAGQNX010000008">
    <property type="protein sequence ID" value="MCA9307937.1"/>
    <property type="molecule type" value="Genomic_DNA"/>
</dbReference>
<keyword evidence="2 7" id="KW-0699">rRNA-binding</keyword>
<comment type="similarity">
    <text evidence="1 7">Belongs to the bacterial ribosomal protein bL31 family. Type A subfamily.</text>
</comment>
<accession>A0A955J216</accession>
<keyword evidence="5 7" id="KW-0687">Ribonucleoprotein</keyword>
<feature type="region of interest" description="Disordered" evidence="8">
    <location>
        <begin position="62"/>
        <end position="108"/>
    </location>
</feature>
<dbReference type="SUPFAM" id="SSF143800">
    <property type="entry name" value="L28p-like"/>
    <property type="match status" value="1"/>
</dbReference>
<feature type="compositionally biased region" description="Low complexity" evidence="8">
    <location>
        <begin position="80"/>
        <end position="91"/>
    </location>
</feature>
<dbReference type="HAMAP" id="MF_00501">
    <property type="entry name" value="Ribosomal_bL31_1"/>
    <property type="match status" value="1"/>
</dbReference>
<evidence type="ECO:0000256" key="1">
    <source>
        <dbReference type="ARBA" id="ARBA00009296"/>
    </source>
</evidence>
<comment type="function">
    <text evidence="7">Binds the 23S rRNA.</text>
</comment>
<dbReference type="Pfam" id="PF01197">
    <property type="entry name" value="Ribosomal_L31"/>
    <property type="match status" value="1"/>
</dbReference>
<organism evidence="9 10">
    <name type="scientific">candidate division WWE3 bacterium</name>
    <dbReference type="NCBI Taxonomy" id="2053526"/>
    <lineage>
        <taxon>Bacteria</taxon>
        <taxon>Katanobacteria</taxon>
    </lineage>
</organism>
<evidence type="ECO:0000313" key="10">
    <source>
        <dbReference type="Proteomes" id="UP000740557"/>
    </source>
</evidence>
<dbReference type="InterPro" id="IPR027491">
    <property type="entry name" value="Ribosomal_bL31_A"/>
</dbReference>
<evidence type="ECO:0000256" key="3">
    <source>
        <dbReference type="ARBA" id="ARBA00022884"/>
    </source>
</evidence>
<comment type="subunit">
    <text evidence="7">Part of the 50S ribosomal subunit.</text>
</comment>
<dbReference type="GO" id="GO:0046872">
    <property type="term" value="F:metal ion binding"/>
    <property type="evidence" value="ECO:0007669"/>
    <property type="project" value="UniProtKB-KW"/>
</dbReference>
<comment type="cofactor">
    <cofactor evidence="7">
        <name>Zn(2+)</name>
        <dbReference type="ChEBI" id="CHEBI:29105"/>
    </cofactor>
    <text evidence="7">Binds 1 zinc ion per subunit.</text>
</comment>
<reference evidence="9" key="1">
    <citation type="submission" date="2020-04" db="EMBL/GenBank/DDBJ databases">
        <authorList>
            <person name="Zhang T."/>
        </authorList>
    </citation>
    <scope>NUCLEOTIDE SEQUENCE</scope>
    <source>
        <strain evidence="9">HKST-UBA79</strain>
    </source>
</reference>
<evidence type="ECO:0000256" key="4">
    <source>
        <dbReference type="ARBA" id="ARBA00022980"/>
    </source>
</evidence>
<evidence type="ECO:0000256" key="7">
    <source>
        <dbReference type="HAMAP-Rule" id="MF_00501"/>
    </source>
</evidence>
<dbReference type="InterPro" id="IPR034704">
    <property type="entry name" value="Ribosomal_bL28/bL31-like_sf"/>
</dbReference>
<dbReference type="NCBIfam" id="TIGR00105">
    <property type="entry name" value="L31"/>
    <property type="match status" value="1"/>
</dbReference>
<evidence type="ECO:0000256" key="2">
    <source>
        <dbReference type="ARBA" id="ARBA00022730"/>
    </source>
</evidence>
<dbReference type="Gene3D" id="4.10.830.30">
    <property type="entry name" value="Ribosomal protein L31"/>
    <property type="match status" value="1"/>
</dbReference>
<dbReference type="GO" id="GO:0006412">
    <property type="term" value="P:translation"/>
    <property type="evidence" value="ECO:0007669"/>
    <property type="project" value="UniProtKB-UniRule"/>
</dbReference>
<sequence>MKQGIHPKINTDVVVTCACGNTFVTASTQDKITLDICSACHPFYTGTQKLIDTEGRIDKFEKKRQMAQQSKLANKKTKSQETQQDNETTQTGPQPTLKELLEQAKTTK</sequence>
<reference evidence="9" key="2">
    <citation type="journal article" date="2021" name="Microbiome">
        <title>Successional dynamics and alternative stable states in a saline activated sludge microbial community over 9 years.</title>
        <authorList>
            <person name="Wang Y."/>
            <person name="Ye J."/>
            <person name="Ju F."/>
            <person name="Liu L."/>
            <person name="Boyd J.A."/>
            <person name="Deng Y."/>
            <person name="Parks D.H."/>
            <person name="Jiang X."/>
            <person name="Yin X."/>
            <person name="Woodcroft B.J."/>
            <person name="Tyson G.W."/>
            <person name="Hugenholtz P."/>
            <person name="Polz M.F."/>
            <person name="Zhang T."/>
        </authorList>
    </citation>
    <scope>NUCLEOTIDE SEQUENCE</scope>
    <source>
        <strain evidence="9">HKST-UBA79</strain>
    </source>
</reference>
<dbReference type="Proteomes" id="UP000740557">
    <property type="component" value="Unassembled WGS sequence"/>
</dbReference>
<dbReference type="NCBIfam" id="NF001809">
    <property type="entry name" value="PRK00528.1"/>
    <property type="match status" value="1"/>
</dbReference>
<evidence type="ECO:0000256" key="8">
    <source>
        <dbReference type="SAM" id="MobiDB-lite"/>
    </source>
</evidence>